<dbReference type="PANTHER" id="PTHR43194:SF5">
    <property type="entry name" value="PIMELOYL-[ACYL-CARRIER PROTEIN] METHYL ESTER ESTERASE"/>
    <property type="match status" value="1"/>
</dbReference>
<dbReference type="Proteomes" id="UP000660339">
    <property type="component" value="Unassembled WGS sequence"/>
</dbReference>
<dbReference type="RefSeq" id="WP_166385073.1">
    <property type="nucleotide sequence ID" value="NZ_BAAATT010000033.1"/>
</dbReference>
<dbReference type="InterPro" id="IPR029058">
    <property type="entry name" value="AB_hydrolase_fold"/>
</dbReference>
<accession>A0A8J3L185</accession>
<dbReference type="AlphaFoldDB" id="A0A8J3L185"/>
<gene>
    <name evidence="1" type="ORF">Cme02nite_08350</name>
</gene>
<name>A0A8J3L185_9ACTN</name>
<dbReference type="EMBL" id="BONJ01000001">
    <property type="protein sequence ID" value="GIG12503.1"/>
    <property type="molecule type" value="Genomic_DNA"/>
</dbReference>
<evidence type="ECO:0000313" key="2">
    <source>
        <dbReference type="Proteomes" id="UP000660339"/>
    </source>
</evidence>
<reference evidence="1" key="1">
    <citation type="submission" date="2021-01" db="EMBL/GenBank/DDBJ databases">
        <title>Whole genome shotgun sequence of Catellatospora methionotrophica NBRC 14553.</title>
        <authorList>
            <person name="Komaki H."/>
            <person name="Tamura T."/>
        </authorList>
    </citation>
    <scope>NUCLEOTIDE SEQUENCE</scope>
    <source>
        <strain evidence="1">NBRC 14553</strain>
    </source>
</reference>
<dbReference type="PANTHER" id="PTHR43194">
    <property type="entry name" value="HYDROLASE ALPHA/BETA FOLD FAMILY"/>
    <property type="match status" value="1"/>
</dbReference>
<dbReference type="SUPFAM" id="SSF53474">
    <property type="entry name" value="alpha/beta-Hydrolases"/>
    <property type="match status" value="1"/>
</dbReference>
<proteinExistence type="predicted"/>
<protein>
    <recommendedName>
        <fullName evidence="3">Alpha/beta hydrolase</fullName>
    </recommendedName>
</protein>
<comment type="caution">
    <text evidence="1">The sequence shown here is derived from an EMBL/GenBank/DDBJ whole genome shotgun (WGS) entry which is preliminary data.</text>
</comment>
<evidence type="ECO:0000313" key="1">
    <source>
        <dbReference type="EMBL" id="GIG12503.1"/>
    </source>
</evidence>
<dbReference type="InterPro" id="IPR050228">
    <property type="entry name" value="Carboxylesterase_BioH"/>
</dbReference>
<sequence>MRVEMITSADGSPVALHTTGTGPDVVVLHGGGVPLAHYLPLADALEHRFTVHLYPRRGLPDAAPLTGAETLATDLADLSAVLKHTGARSILGHGSGGFLALRAGLTLPLYRIAVYDPTVSVNGRPSYDFLDAFEQAVRDGDPARALTLLSRGTSAGGPAARLPYGMSVLVNQMMLRRSGPRAAAALLPTVAPEIRRVREHDGPAGDYATITAEVLLAAGARSPEHFAENCRTLAEAVPHGQAVIIAGAGHDAPAAAHDEFVRPVSRFLSGSPVTA</sequence>
<evidence type="ECO:0008006" key="3">
    <source>
        <dbReference type="Google" id="ProtNLM"/>
    </source>
</evidence>
<organism evidence="1 2">
    <name type="scientific">Catellatospora methionotrophica</name>
    <dbReference type="NCBI Taxonomy" id="121620"/>
    <lineage>
        <taxon>Bacteria</taxon>
        <taxon>Bacillati</taxon>
        <taxon>Actinomycetota</taxon>
        <taxon>Actinomycetes</taxon>
        <taxon>Micromonosporales</taxon>
        <taxon>Micromonosporaceae</taxon>
        <taxon>Catellatospora</taxon>
    </lineage>
</organism>
<keyword evidence="2" id="KW-1185">Reference proteome</keyword>
<dbReference type="Gene3D" id="3.40.50.1820">
    <property type="entry name" value="alpha/beta hydrolase"/>
    <property type="match status" value="1"/>
</dbReference>